<dbReference type="GO" id="GO:0032259">
    <property type="term" value="P:methylation"/>
    <property type="evidence" value="ECO:0007669"/>
    <property type="project" value="UniProtKB-KW"/>
</dbReference>
<feature type="region of interest" description="Disordered" evidence="9">
    <location>
        <begin position="1005"/>
        <end position="1044"/>
    </location>
</feature>
<dbReference type="Gene3D" id="2.20.70.10">
    <property type="match status" value="1"/>
</dbReference>
<feature type="compositionally biased region" description="Low complexity" evidence="9">
    <location>
        <begin position="1070"/>
        <end position="1092"/>
    </location>
</feature>
<evidence type="ECO:0000256" key="2">
    <source>
        <dbReference type="ARBA" id="ARBA00012178"/>
    </source>
</evidence>
<feature type="region of interest" description="Disordered" evidence="9">
    <location>
        <begin position="1176"/>
        <end position="1250"/>
    </location>
</feature>
<dbReference type="GO" id="GO:0140955">
    <property type="term" value="F:histone H3K36 trimethyltransferase activity"/>
    <property type="evidence" value="ECO:0007669"/>
    <property type="project" value="UniProtKB-EC"/>
</dbReference>
<dbReference type="SUPFAM" id="SSF82199">
    <property type="entry name" value="SET domain"/>
    <property type="match status" value="1"/>
</dbReference>
<feature type="compositionally biased region" description="Low complexity" evidence="9">
    <location>
        <begin position="1228"/>
        <end position="1249"/>
    </location>
</feature>
<feature type="compositionally biased region" description="Polar residues" evidence="9">
    <location>
        <begin position="587"/>
        <end position="603"/>
    </location>
</feature>
<keyword evidence="8" id="KW-0539">Nucleus</keyword>
<dbReference type="EMBL" id="CAHIKZ030004163">
    <property type="protein sequence ID" value="CAE1308226.1"/>
    <property type="molecule type" value="Genomic_DNA"/>
</dbReference>
<evidence type="ECO:0000256" key="7">
    <source>
        <dbReference type="ARBA" id="ARBA00023163"/>
    </source>
</evidence>
<feature type="region of interest" description="Disordered" evidence="9">
    <location>
        <begin position="1315"/>
        <end position="1345"/>
    </location>
</feature>
<feature type="domain" description="Post-SET" evidence="12">
    <location>
        <begin position="364"/>
        <end position="380"/>
    </location>
</feature>
<dbReference type="PROSITE" id="PS50868">
    <property type="entry name" value="POST_SET"/>
    <property type="match status" value="1"/>
</dbReference>
<dbReference type="Proteomes" id="UP000597762">
    <property type="component" value="Unassembled WGS sequence"/>
</dbReference>
<evidence type="ECO:0000259" key="11">
    <source>
        <dbReference type="PROSITE" id="PS50280"/>
    </source>
</evidence>
<keyword evidence="5" id="KW-0949">S-adenosyl-L-methionine</keyword>
<keyword evidence="3" id="KW-0489">Methyltransferase</keyword>
<dbReference type="InterPro" id="IPR046341">
    <property type="entry name" value="SET_dom_sf"/>
</dbReference>
<dbReference type="OrthoDB" id="422362at2759"/>
<dbReference type="SUPFAM" id="SSF51045">
    <property type="entry name" value="WW domain"/>
    <property type="match status" value="1"/>
</dbReference>
<dbReference type="CDD" id="cd00201">
    <property type="entry name" value="WW"/>
    <property type="match status" value="1"/>
</dbReference>
<dbReference type="InterPro" id="IPR036020">
    <property type="entry name" value="WW_dom_sf"/>
</dbReference>
<feature type="region of interest" description="Disordered" evidence="9">
    <location>
        <begin position="696"/>
        <end position="766"/>
    </location>
</feature>
<feature type="compositionally biased region" description="Basic residues" evidence="9">
    <location>
        <begin position="382"/>
        <end position="393"/>
    </location>
</feature>
<feature type="domain" description="WW" evidence="10">
    <location>
        <begin position="1339"/>
        <end position="1372"/>
    </location>
</feature>
<sequence>MSDNVPLPSQANIYPTQPQQQTPRPSSPQLQPSIQISSSQLSPQQKPQPVVSSTFQGPEDLPITAKTISSIVNEDPRKSYLQKPAFETILEEDEDKKRDAGTDVARDTLSASIKDVQVRPDSEADKENSGSYEEIVDNIYLAERKRSKQMREVRRMVCDCTTSHEDREQGIEACGEDCLNRMLMIEWQTVHLYYTAKKATCWELLKGLLFVDWPVESPDSKPILILDILMLEQTAGIRDIVLTMVPGAHVVNTVTINDLHGTNMHTFVMEYVGEVLDYKEFKNRTKQYAKNGQEHYYFMSLNADEVIDATYRGNKSRFINHSCDPNCETQKWTVNGMLRIGFFTKKSIKAGTEMTFDYQFESKQAQKCYCGAECCRGTIGGKKKTPVKSKKKAAASDKKKKEFEDESNVLKLNKQWNNMSQSDDDDGDDDGDNDGEDNNDDEEDDEQAAVKQRPHDGQIKLLMLEEEMERMSQLDGLKNKEHVLNLCRLMVRAESNDHRLSILRILQGTNEQACLRLFLDYHGLPLLWSWMADIGKGALYLKSQILGTLKMLPITNKTILQESKILPMVVRWANELKMTAEREVETEQSNDNSSQAGTPSSVASRDERPPKKKVKFADETSSDSEMSECSRLSGMIYLNEPMAKNGLNEVADSSDIPYPDYSNQGGIYIDELDETRAAKPVHVVSATPKSGILIKPELQKELSSESSSSPVVEDKVQSNEAESSSIDILDKCSTKEKAEDEVSPKDDDSSNEVKVAAEGKNFDSGNLSSVVSLATDLLKHWSDLKEVFKIPKKEKVEERKRTERELERDRKRRYEVSPDKSHSRFKSRSDRRREEVQELLNPNRPRRVLLPTPPKLSKEERRQQFEAQVRAQDEMAEYQKQQEAAYMQQQQEYLQQQYMGSEMTGYDYYVQQDPNMAYQQDPNMAYQQDPNMGYQQDPNAAVAYQADPNSAMYQQDPNAQYQDSSVYHGYHLPPPADPNAYPMPSTDASAYPMAQADVSTAYQMQSADSSAYQMHPSDPNAYAMRATDPNAYQVPPPDPATYQATTADQTGYIQADSSFQIPVPPPATSVPPDSSYPSTTPAATTGSSSAVAQKPQAGSENLLEHCYVAGQTAATVPDATTSQAAPNLNAIPTMTPTYIEPGSSTPAIYPNAPATPVYQVPSKFLTTPQTTAATAAYSQTNQSVPPQAQSASVPQLPPPASQVQSASGLASIPPSAQQNTSLTPVYVQQSQTSTQQPTTQQAAPTAPSQVYYPTTPQAMVVPPPQHHYPQPQATTPAVPGSQVVQIDQGLLALQQVKQLQQQLQIQNIVLSSTTQNTTANSMSEDDPPPPPSPPKPKVTKLPPNWKMAKDSEGKTYYYHTVTRQTQWDLPTWDQGDQDDMDLGTPTHDEPQNKVCDLFFQSKKKATTAAADTSSELAKRSKEAFRNKMSQWIVSCLNPYRKPDCRLGRISSTDDFKHLARKLTHHVMAKELKHCKHPEDLEVNENVKAKAKDYIKKYMSKFGANYKKAQSPTPDD</sequence>
<feature type="region of interest" description="Disordered" evidence="9">
    <location>
        <begin position="581"/>
        <end position="629"/>
    </location>
</feature>
<dbReference type="InterPro" id="IPR038190">
    <property type="entry name" value="SRI_sf"/>
</dbReference>
<dbReference type="InterPro" id="IPR003616">
    <property type="entry name" value="Post-SET_dom"/>
</dbReference>
<feature type="region of interest" description="Disordered" evidence="9">
    <location>
        <begin position="1058"/>
        <end position="1097"/>
    </location>
</feature>
<protein>
    <recommendedName>
        <fullName evidence="2">[histone H3]-lysine(36) N-trimethyltransferase</fullName>
        <ecNumber evidence="2">2.1.1.359</ecNumber>
    </recommendedName>
</protein>
<feature type="region of interest" description="Disordered" evidence="9">
    <location>
        <begin position="382"/>
        <end position="456"/>
    </location>
</feature>
<keyword evidence="6" id="KW-0805">Transcription regulation</keyword>
<feature type="region of interest" description="Disordered" evidence="9">
    <location>
        <begin position="964"/>
        <end position="988"/>
    </location>
</feature>
<dbReference type="InterPro" id="IPR044437">
    <property type="entry name" value="SETD2/Set2_SET"/>
</dbReference>
<dbReference type="PANTHER" id="PTHR46711">
    <property type="entry name" value="HISTONE-LYSINE N-METHYLTRANSFERASE SETD2"/>
    <property type="match status" value="1"/>
</dbReference>
<feature type="compositionally biased region" description="Polar residues" evidence="9">
    <location>
        <begin position="1201"/>
        <end position="1227"/>
    </location>
</feature>
<dbReference type="InterPro" id="IPR042294">
    <property type="entry name" value="SETD2_animal"/>
</dbReference>
<evidence type="ECO:0000313" key="13">
    <source>
        <dbReference type="EMBL" id="CAE1308226.1"/>
    </source>
</evidence>
<dbReference type="SMART" id="SM00456">
    <property type="entry name" value="WW"/>
    <property type="match status" value="1"/>
</dbReference>
<dbReference type="GO" id="GO:0006355">
    <property type="term" value="P:regulation of DNA-templated transcription"/>
    <property type="evidence" value="ECO:0007669"/>
    <property type="project" value="InterPro"/>
</dbReference>
<accession>A0A812DTP4</accession>
<evidence type="ECO:0000259" key="12">
    <source>
        <dbReference type="PROSITE" id="PS50868"/>
    </source>
</evidence>
<evidence type="ECO:0000256" key="6">
    <source>
        <dbReference type="ARBA" id="ARBA00023015"/>
    </source>
</evidence>
<feature type="compositionally biased region" description="Low complexity" evidence="9">
    <location>
        <begin position="15"/>
        <end position="53"/>
    </location>
</feature>
<dbReference type="InterPro" id="IPR001214">
    <property type="entry name" value="SET_dom"/>
</dbReference>
<evidence type="ECO:0000256" key="5">
    <source>
        <dbReference type="ARBA" id="ARBA00022691"/>
    </source>
</evidence>
<dbReference type="SMART" id="SM00317">
    <property type="entry name" value="SET"/>
    <property type="match status" value="1"/>
</dbReference>
<dbReference type="SMART" id="SM00508">
    <property type="entry name" value="PostSET"/>
    <property type="match status" value="1"/>
</dbReference>
<dbReference type="InterPro" id="IPR001202">
    <property type="entry name" value="WW_dom"/>
</dbReference>
<feature type="compositionally biased region" description="Basic and acidic residues" evidence="9">
    <location>
        <begin position="394"/>
        <end position="403"/>
    </location>
</feature>
<dbReference type="CDD" id="cd19172">
    <property type="entry name" value="SET_SETD2"/>
    <property type="match status" value="1"/>
</dbReference>
<evidence type="ECO:0000256" key="3">
    <source>
        <dbReference type="ARBA" id="ARBA00022603"/>
    </source>
</evidence>
<keyword evidence="7" id="KW-0804">Transcription</keyword>
<keyword evidence="4" id="KW-0808">Transferase</keyword>
<dbReference type="EC" id="2.1.1.359" evidence="2"/>
<keyword evidence="14" id="KW-1185">Reference proteome</keyword>
<dbReference type="Pfam" id="PF08236">
    <property type="entry name" value="SRI"/>
    <property type="match status" value="1"/>
</dbReference>
<dbReference type="InterPro" id="IPR013257">
    <property type="entry name" value="SRI"/>
</dbReference>
<feature type="region of interest" description="Disordered" evidence="9">
    <location>
        <begin position="792"/>
        <end position="871"/>
    </location>
</feature>
<dbReference type="PANTHER" id="PTHR46711:SF1">
    <property type="entry name" value="HISTONE-LYSINE N-METHYLTRANSFERASE SETD2"/>
    <property type="match status" value="1"/>
</dbReference>
<evidence type="ECO:0000256" key="9">
    <source>
        <dbReference type="SAM" id="MobiDB-lite"/>
    </source>
</evidence>
<gene>
    <name evidence="13" type="ORF">SPHA_60141</name>
</gene>
<evidence type="ECO:0000256" key="8">
    <source>
        <dbReference type="ARBA" id="ARBA00023242"/>
    </source>
</evidence>
<dbReference type="Pfam" id="PF00397">
    <property type="entry name" value="WW"/>
    <property type="match status" value="1"/>
</dbReference>
<dbReference type="Gene3D" id="2.170.270.10">
    <property type="entry name" value="SET domain"/>
    <property type="match status" value="2"/>
</dbReference>
<feature type="compositionally biased region" description="Basic and acidic residues" evidence="9">
    <location>
        <begin position="728"/>
        <end position="748"/>
    </location>
</feature>
<reference evidence="13" key="1">
    <citation type="submission" date="2021-01" db="EMBL/GenBank/DDBJ databases">
        <authorList>
            <person name="Li R."/>
            <person name="Bekaert M."/>
        </authorList>
    </citation>
    <scope>NUCLEOTIDE SEQUENCE</scope>
    <source>
        <strain evidence="13">Farmed</strain>
    </source>
</reference>
<evidence type="ECO:0000256" key="1">
    <source>
        <dbReference type="ARBA" id="ARBA00004123"/>
    </source>
</evidence>
<feature type="compositionally biased region" description="Polar residues" evidence="9">
    <location>
        <begin position="1177"/>
        <end position="1193"/>
    </location>
</feature>
<evidence type="ECO:0000256" key="4">
    <source>
        <dbReference type="ARBA" id="ARBA00022679"/>
    </source>
</evidence>
<dbReference type="Pfam" id="PF00856">
    <property type="entry name" value="SET"/>
    <property type="match status" value="1"/>
</dbReference>
<comment type="subcellular location">
    <subcellularLocation>
        <location evidence="1">Nucleus</location>
    </subcellularLocation>
</comment>
<dbReference type="PROSITE" id="PS50280">
    <property type="entry name" value="SET"/>
    <property type="match status" value="1"/>
</dbReference>
<feature type="region of interest" description="Disordered" evidence="9">
    <location>
        <begin position="1"/>
        <end position="62"/>
    </location>
</feature>
<feature type="compositionally biased region" description="Polar residues" evidence="9">
    <location>
        <begin position="1"/>
        <end position="14"/>
    </location>
</feature>
<dbReference type="PROSITE" id="PS50020">
    <property type="entry name" value="WW_DOMAIN_2"/>
    <property type="match status" value="1"/>
</dbReference>
<feature type="compositionally biased region" description="Acidic residues" evidence="9">
    <location>
        <begin position="422"/>
        <end position="447"/>
    </location>
</feature>
<feature type="compositionally biased region" description="Basic and acidic residues" evidence="9">
    <location>
        <begin position="792"/>
        <end position="836"/>
    </location>
</feature>
<dbReference type="GO" id="GO:0005634">
    <property type="term" value="C:nucleus"/>
    <property type="evidence" value="ECO:0007669"/>
    <property type="project" value="TreeGrafter"/>
</dbReference>
<evidence type="ECO:0000259" key="10">
    <source>
        <dbReference type="PROSITE" id="PS50020"/>
    </source>
</evidence>
<comment type="caution">
    <text evidence="13">The sequence shown here is derived from an EMBL/GenBank/DDBJ whole genome shotgun (WGS) entry which is preliminary data.</text>
</comment>
<dbReference type="PROSITE" id="PS01159">
    <property type="entry name" value="WW_DOMAIN_1"/>
    <property type="match status" value="1"/>
</dbReference>
<organism evidence="13 14">
    <name type="scientific">Acanthosepion pharaonis</name>
    <name type="common">Pharaoh cuttlefish</name>
    <name type="synonym">Sepia pharaonis</name>
    <dbReference type="NCBI Taxonomy" id="158019"/>
    <lineage>
        <taxon>Eukaryota</taxon>
        <taxon>Metazoa</taxon>
        <taxon>Spiralia</taxon>
        <taxon>Lophotrochozoa</taxon>
        <taxon>Mollusca</taxon>
        <taxon>Cephalopoda</taxon>
        <taxon>Coleoidea</taxon>
        <taxon>Decapodiformes</taxon>
        <taxon>Sepiida</taxon>
        <taxon>Sepiina</taxon>
        <taxon>Sepiidae</taxon>
        <taxon>Acanthosepion</taxon>
    </lineage>
</organism>
<name>A0A812DTP4_ACAPH</name>
<dbReference type="FunFam" id="1.10.1740.100:FF:000001">
    <property type="entry name" value="Histone-lysine N-methyltransferase"/>
    <property type="match status" value="1"/>
</dbReference>
<proteinExistence type="predicted"/>
<dbReference type="GO" id="GO:0005694">
    <property type="term" value="C:chromosome"/>
    <property type="evidence" value="ECO:0007669"/>
    <property type="project" value="InterPro"/>
</dbReference>
<dbReference type="Gene3D" id="1.10.1740.100">
    <property type="entry name" value="Set2, Rpb1 interacting domain"/>
    <property type="match status" value="1"/>
</dbReference>
<feature type="domain" description="SET" evidence="11">
    <location>
        <begin position="238"/>
        <end position="359"/>
    </location>
</feature>
<evidence type="ECO:0000313" key="14">
    <source>
        <dbReference type="Proteomes" id="UP000597762"/>
    </source>
</evidence>